<keyword evidence="3" id="KW-0378">Hydrolase</keyword>
<gene>
    <name evidence="9" type="ORF">J2S47_006536</name>
</gene>
<keyword evidence="5" id="KW-0464">Manganese</keyword>
<dbReference type="PANTHER" id="PTHR32092">
    <property type="entry name" value="6-PHOSPHO-BETA-GLUCOSIDASE-RELATED"/>
    <property type="match status" value="1"/>
</dbReference>
<dbReference type="SUPFAM" id="SSF56327">
    <property type="entry name" value="LDH C-terminal domain-like"/>
    <property type="match status" value="1"/>
</dbReference>
<evidence type="ECO:0000256" key="2">
    <source>
        <dbReference type="ARBA" id="ARBA00022723"/>
    </source>
</evidence>
<evidence type="ECO:0000256" key="3">
    <source>
        <dbReference type="ARBA" id="ARBA00022801"/>
    </source>
</evidence>
<evidence type="ECO:0000256" key="1">
    <source>
        <dbReference type="ARBA" id="ARBA00001911"/>
    </source>
</evidence>
<name>A0ABT9LR72_STRGD</name>
<keyword evidence="10" id="KW-1185">Reference proteome</keyword>
<feature type="region of interest" description="Disordered" evidence="7">
    <location>
        <begin position="1"/>
        <end position="97"/>
    </location>
</feature>
<evidence type="ECO:0000313" key="10">
    <source>
        <dbReference type="Proteomes" id="UP001231675"/>
    </source>
</evidence>
<evidence type="ECO:0000259" key="8">
    <source>
        <dbReference type="Pfam" id="PF11975"/>
    </source>
</evidence>
<evidence type="ECO:0000256" key="7">
    <source>
        <dbReference type="SAM" id="MobiDB-lite"/>
    </source>
</evidence>
<feature type="compositionally biased region" description="Polar residues" evidence="7">
    <location>
        <begin position="1"/>
        <end position="11"/>
    </location>
</feature>
<evidence type="ECO:0000313" key="9">
    <source>
        <dbReference type="EMBL" id="MDP9686034.1"/>
    </source>
</evidence>
<dbReference type="InterPro" id="IPR022616">
    <property type="entry name" value="Glyco_hydro_4_C"/>
</dbReference>
<evidence type="ECO:0000256" key="6">
    <source>
        <dbReference type="ARBA" id="ARBA00023295"/>
    </source>
</evidence>
<feature type="compositionally biased region" description="Basic and acidic residues" evidence="7">
    <location>
        <begin position="48"/>
        <end position="62"/>
    </location>
</feature>
<organism evidence="9 10">
    <name type="scientific">Streptomyces griseoviridis</name>
    <dbReference type="NCBI Taxonomy" id="45398"/>
    <lineage>
        <taxon>Bacteria</taxon>
        <taxon>Bacillati</taxon>
        <taxon>Actinomycetota</taxon>
        <taxon>Actinomycetes</taxon>
        <taxon>Kitasatosporales</taxon>
        <taxon>Streptomycetaceae</taxon>
        <taxon>Streptomyces</taxon>
    </lineage>
</organism>
<comment type="caution">
    <text evidence="9">The sequence shown here is derived from an EMBL/GenBank/DDBJ whole genome shotgun (WGS) entry which is preliminary data.</text>
</comment>
<keyword evidence="4" id="KW-0520">NAD</keyword>
<dbReference type="InterPro" id="IPR001088">
    <property type="entry name" value="Glyco_hydro_4"/>
</dbReference>
<dbReference type="EMBL" id="JAURUD010000001">
    <property type="protein sequence ID" value="MDP9686034.1"/>
    <property type="molecule type" value="Genomic_DNA"/>
</dbReference>
<feature type="domain" description="Glycosyl hydrolase family 4 C-terminal" evidence="8">
    <location>
        <begin position="100"/>
        <end position="156"/>
    </location>
</feature>
<dbReference type="Gene3D" id="3.90.110.10">
    <property type="entry name" value="Lactate dehydrogenase/glycoside hydrolase, family 4, C-terminal"/>
    <property type="match status" value="1"/>
</dbReference>
<evidence type="ECO:0000256" key="5">
    <source>
        <dbReference type="ARBA" id="ARBA00023211"/>
    </source>
</evidence>
<sequence>MLETARTNAWSVSFGHRSRRCGPRTRSGPGRFTPGQHRPAGPAPEVRPAGDRPRARSPDRVTRAARGAEAGPCPRERSPRDAVTADGRGRTPCRPLPRRQCLVDASGVRPTRIGSLPPQSAALHRSRLGTTGLVVRAATEDEPLRIRHAAMTDPATAAALPVKRIRQLCDDMVRAHGDRSQPFPRAALDTWAGARRPTGSRRRRTATRGPSRRTGVPGAGRSRCGTSRRVSRTSWRGRPGCGRDTAGTGGHGCRSPRRTRGRCRCTAGRPADGAVRTADDRALAGIPRCLGVS</sequence>
<feature type="region of interest" description="Disordered" evidence="7">
    <location>
        <begin position="191"/>
        <end position="261"/>
    </location>
</feature>
<evidence type="ECO:0000256" key="4">
    <source>
        <dbReference type="ARBA" id="ARBA00023027"/>
    </source>
</evidence>
<keyword evidence="2" id="KW-0479">Metal-binding</keyword>
<comment type="cofactor">
    <cofactor evidence="1">
        <name>NAD(+)</name>
        <dbReference type="ChEBI" id="CHEBI:57540"/>
    </cofactor>
</comment>
<dbReference type="Pfam" id="PF11975">
    <property type="entry name" value="Glyco_hydro_4C"/>
    <property type="match status" value="1"/>
</dbReference>
<keyword evidence="6" id="KW-0326">Glycosidase</keyword>
<accession>A0ABT9LR72</accession>
<dbReference type="PANTHER" id="PTHR32092:SF6">
    <property type="entry name" value="ALPHA-GALACTOSIDASE"/>
    <property type="match status" value="1"/>
</dbReference>
<dbReference type="Proteomes" id="UP001231675">
    <property type="component" value="Unassembled WGS sequence"/>
</dbReference>
<protein>
    <recommendedName>
        <fullName evidence="8">Glycosyl hydrolase family 4 C-terminal domain-containing protein</fullName>
    </recommendedName>
</protein>
<reference evidence="9 10" key="1">
    <citation type="submission" date="2023-07" db="EMBL/GenBank/DDBJ databases">
        <title>Sequencing the genomes of 1000 actinobacteria strains.</title>
        <authorList>
            <person name="Klenk H.-P."/>
        </authorList>
    </citation>
    <scope>NUCLEOTIDE SEQUENCE [LARGE SCALE GENOMIC DNA]</scope>
    <source>
        <strain evidence="9 10">DSM 40229</strain>
    </source>
</reference>
<proteinExistence type="predicted"/>
<dbReference type="InterPro" id="IPR015955">
    <property type="entry name" value="Lactate_DH/Glyco_Ohase_4_C"/>
</dbReference>